<dbReference type="PANTHER" id="PTHR46802">
    <property type="entry name" value="TYROSINE-PROTEIN KINASE BAZ1B"/>
    <property type="match status" value="1"/>
</dbReference>
<keyword evidence="6 9" id="KW-0103">Bromodomain</keyword>
<dbReference type="SMART" id="SM00249">
    <property type="entry name" value="PHD"/>
    <property type="match status" value="2"/>
</dbReference>
<dbReference type="PROSITE" id="PS00633">
    <property type="entry name" value="BROMODOMAIN_1"/>
    <property type="match status" value="1"/>
</dbReference>
<dbReference type="SUPFAM" id="SSF47370">
    <property type="entry name" value="Bromodomain"/>
    <property type="match status" value="1"/>
</dbReference>
<dbReference type="InterPro" id="IPR019786">
    <property type="entry name" value="Zinc_finger_PHD-type_CS"/>
</dbReference>
<dbReference type="SMART" id="SM00297">
    <property type="entry name" value="BROMO"/>
    <property type="match status" value="1"/>
</dbReference>
<feature type="compositionally biased region" description="Basic and acidic residues" evidence="12">
    <location>
        <begin position="57"/>
        <end position="66"/>
    </location>
</feature>
<dbReference type="InterPro" id="IPR018359">
    <property type="entry name" value="Bromodomain_CS"/>
</dbReference>
<dbReference type="InterPro" id="IPR001487">
    <property type="entry name" value="Bromodomain"/>
</dbReference>
<dbReference type="AlphaFoldDB" id="T2M3R6"/>
<dbReference type="EMBL" id="HAAD01000459">
    <property type="protein sequence ID" value="CDG66691.1"/>
    <property type="molecule type" value="mRNA"/>
</dbReference>
<feature type="coiled-coil region" evidence="11">
    <location>
        <begin position="92"/>
        <end position="129"/>
    </location>
</feature>
<keyword evidence="7" id="KW-0804">Transcription</keyword>
<accession>T2M3R6</accession>
<evidence type="ECO:0000256" key="9">
    <source>
        <dbReference type="PROSITE-ProRule" id="PRU00035"/>
    </source>
</evidence>
<dbReference type="Gene3D" id="1.20.920.10">
    <property type="entry name" value="Bromodomain-like"/>
    <property type="match status" value="1"/>
</dbReference>
<evidence type="ECO:0000256" key="4">
    <source>
        <dbReference type="ARBA" id="ARBA00022833"/>
    </source>
</evidence>
<feature type="compositionally biased region" description="Basic and acidic residues" evidence="12">
    <location>
        <begin position="678"/>
        <end position="687"/>
    </location>
</feature>
<feature type="domain" description="PHD-type" evidence="14">
    <location>
        <begin position="506"/>
        <end position="559"/>
    </location>
</feature>
<evidence type="ECO:0000256" key="5">
    <source>
        <dbReference type="ARBA" id="ARBA00023015"/>
    </source>
</evidence>
<feature type="compositionally biased region" description="Polar residues" evidence="12">
    <location>
        <begin position="70"/>
        <end position="84"/>
    </location>
</feature>
<keyword evidence="11" id="KW-0175">Coiled coil</keyword>
<feature type="compositionally biased region" description="Polar residues" evidence="12">
    <location>
        <begin position="754"/>
        <end position="765"/>
    </location>
</feature>
<evidence type="ECO:0000256" key="3">
    <source>
        <dbReference type="ARBA" id="ARBA00022771"/>
    </source>
</evidence>
<proteinExistence type="evidence at transcript level"/>
<feature type="region of interest" description="Disordered" evidence="12">
    <location>
        <begin position="796"/>
        <end position="816"/>
    </location>
</feature>
<feature type="domain" description="Bromo" evidence="13">
    <location>
        <begin position="832"/>
        <end position="902"/>
    </location>
</feature>
<evidence type="ECO:0000313" key="15">
    <source>
        <dbReference type="EMBL" id="CDG66691.1"/>
    </source>
</evidence>
<feature type="compositionally biased region" description="Low complexity" evidence="12">
    <location>
        <begin position="369"/>
        <end position="380"/>
    </location>
</feature>
<dbReference type="Pfam" id="PF00628">
    <property type="entry name" value="PHD"/>
    <property type="match status" value="2"/>
</dbReference>
<dbReference type="OrthoDB" id="5989931at2759"/>
<dbReference type="GO" id="GO:0006974">
    <property type="term" value="P:DNA damage response"/>
    <property type="evidence" value="ECO:0007669"/>
    <property type="project" value="TreeGrafter"/>
</dbReference>
<dbReference type="GO" id="GO:0042393">
    <property type="term" value="F:histone binding"/>
    <property type="evidence" value="ECO:0007669"/>
    <property type="project" value="TreeGrafter"/>
</dbReference>
<dbReference type="PRINTS" id="PR00503">
    <property type="entry name" value="BROMODOMAIN"/>
</dbReference>
<evidence type="ECO:0000256" key="12">
    <source>
        <dbReference type="SAM" id="MobiDB-lite"/>
    </source>
</evidence>
<dbReference type="Pfam" id="PF00439">
    <property type="entry name" value="Bromodomain"/>
    <property type="match status" value="1"/>
</dbReference>
<dbReference type="PROSITE" id="PS50014">
    <property type="entry name" value="BROMODOMAIN_2"/>
    <property type="match status" value="1"/>
</dbReference>
<keyword evidence="8" id="KW-0539">Nucleus</keyword>
<feature type="compositionally biased region" description="Basic and acidic residues" evidence="12">
    <location>
        <begin position="561"/>
        <end position="579"/>
    </location>
</feature>
<evidence type="ECO:0000256" key="11">
    <source>
        <dbReference type="SAM" id="Coils"/>
    </source>
</evidence>
<dbReference type="InterPro" id="IPR019787">
    <property type="entry name" value="Znf_PHD-finger"/>
</dbReference>
<dbReference type="InterPro" id="IPR013083">
    <property type="entry name" value="Znf_RING/FYVE/PHD"/>
</dbReference>
<keyword evidence="4" id="KW-0862">Zinc</keyword>
<evidence type="ECO:0000256" key="6">
    <source>
        <dbReference type="ARBA" id="ARBA00023117"/>
    </source>
</evidence>
<feature type="compositionally biased region" description="Basic and acidic residues" evidence="12">
    <location>
        <begin position="719"/>
        <end position="739"/>
    </location>
</feature>
<evidence type="ECO:0000259" key="13">
    <source>
        <dbReference type="PROSITE" id="PS50014"/>
    </source>
</evidence>
<feature type="region of interest" description="Disordered" evidence="12">
    <location>
        <begin position="560"/>
        <end position="590"/>
    </location>
</feature>
<dbReference type="Pfam" id="PF15613">
    <property type="entry name" value="WSD"/>
    <property type="match status" value="1"/>
</dbReference>
<keyword evidence="3 10" id="KW-0863">Zinc-finger</keyword>
<protein>
    <submittedName>
        <fullName evidence="15">Tyrosine-protein kinase BAZ1B</fullName>
    </submittedName>
</protein>
<gene>
    <name evidence="15" type="primary">BAZ1B</name>
</gene>
<feature type="compositionally biased region" description="Acidic residues" evidence="12">
    <location>
        <begin position="580"/>
        <end position="590"/>
    </location>
</feature>
<dbReference type="InterPro" id="IPR028941">
    <property type="entry name" value="WHIM2_dom"/>
</dbReference>
<evidence type="ECO:0000256" key="2">
    <source>
        <dbReference type="ARBA" id="ARBA00022723"/>
    </source>
</evidence>
<dbReference type="Gene3D" id="3.30.40.10">
    <property type="entry name" value="Zinc/RING finger domain, C3HC4 (zinc finger)"/>
    <property type="match status" value="2"/>
</dbReference>
<feature type="domain" description="PHD-type" evidence="14">
    <location>
        <begin position="592"/>
        <end position="639"/>
    </location>
</feature>
<dbReference type="PROSITE" id="PS01359">
    <property type="entry name" value="ZF_PHD_1"/>
    <property type="match status" value="2"/>
</dbReference>
<evidence type="ECO:0000256" key="1">
    <source>
        <dbReference type="ARBA" id="ARBA00004123"/>
    </source>
</evidence>
<comment type="subcellular location">
    <subcellularLocation>
        <location evidence="1">Nucleus</location>
    </subcellularLocation>
</comment>
<evidence type="ECO:0000256" key="8">
    <source>
        <dbReference type="ARBA" id="ARBA00023242"/>
    </source>
</evidence>
<feature type="region of interest" description="Disordered" evidence="12">
    <location>
        <begin position="288"/>
        <end position="313"/>
    </location>
</feature>
<name>T2M3R6_HYDVU</name>
<sequence>LESEELSQFYEELANEKHEAFRVQDAHRKDVCRLRKEREKDSESSVGSIDKFTLKVASEDPHKISDYEDPQNSPSGSESKNDSANPYHGKTKRQIEVLKAEAELNLQKKKDLERKQIEEREDVDKMNASIEQQNIKRVLEISHQCKKVLRLEPLGYDRFFRIYWLFTGGTPGLYVNGAELQSINGTVYGPDCWMYYDNMADVDNLISSLTIRGHRESKLKANLRYNYAKIKESVSLLENSIKRTQEHIKNVITTSKKNETYSINPPMLLTEISSLNCNSDVSSVENLDAKHNNRQVEEEQQEENKKTEETIDNKNFVTHKSEDNCSVLINGNENDKEKSNMESRISSDFGDSLHSIQENIINGLTVLKSQSSTSRNSNESSDNKKEETIEEDAHLASIKSLKEDVAEAARKIVAGNLGELDEPDVKEWIDKMAATKQLQEIKEYILKIHTTVYPRFLNHFMASNTQSNNFVDEWVKAVESALTLSKLHTLFGVFENSVNWDKSSENSRCKICNRGKGRYHKDHLVICDACSLAYHLACIKPPLKEVPESTWECPECTSNSQREKISNGKSRERSSKTTESESESSNEDSDHEDICHVCETDGLVILCDTCPLSYHFDCHNPPLRHAPRGPWSCYECRKNSKNSSVSKRTHSKYIDSDSEQGSSKKSQAISSKQKKRKSDTSESDLPRKKAKKKSSSSSKKIKKLKLKNRNQSNKKSNKKSSDILNRKKRRVYDNEKETSENESYEINDIHNNTDRNGFNNSTKLGNQRPHYTKDENKIDMIHKTLDTDELSDFKINGDVQRSSRSRRKNSRNNPRESNYEIQACENILCELLRNKDSWPFIYPVNLNEAPDYLDIIKTPLTFSAMRKKLEGFQYEDAHQFLKDAKLIFENSKTYNHDTSEVGGAGIRLMSVFNTLVKRYLPELQIS</sequence>
<organism evidence="15">
    <name type="scientific">Hydra vulgaris</name>
    <name type="common">Hydra</name>
    <name type="synonym">Hydra attenuata</name>
    <dbReference type="NCBI Taxonomy" id="6087"/>
    <lineage>
        <taxon>Eukaryota</taxon>
        <taxon>Metazoa</taxon>
        <taxon>Cnidaria</taxon>
        <taxon>Hydrozoa</taxon>
        <taxon>Hydroidolina</taxon>
        <taxon>Anthoathecata</taxon>
        <taxon>Aplanulata</taxon>
        <taxon>Hydridae</taxon>
        <taxon>Hydra</taxon>
    </lineage>
</organism>
<dbReference type="GO" id="GO:0140801">
    <property type="term" value="F:histone H2AXY142 kinase activity"/>
    <property type="evidence" value="ECO:0007669"/>
    <property type="project" value="InterPro"/>
</dbReference>
<dbReference type="InterPro" id="IPR047174">
    <property type="entry name" value="BAZ1B"/>
</dbReference>
<feature type="compositionally biased region" description="Low complexity" evidence="12">
    <location>
        <begin position="660"/>
        <end position="671"/>
    </location>
</feature>
<feature type="region of interest" description="Disordered" evidence="12">
    <location>
        <begin position="35"/>
        <end position="89"/>
    </location>
</feature>
<feature type="region of interest" description="Disordered" evidence="12">
    <location>
        <begin position="644"/>
        <end position="776"/>
    </location>
</feature>
<dbReference type="PANTHER" id="PTHR46802:SF1">
    <property type="entry name" value="TYROSINE-PROTEIN KINASE BAZ1B"/>
    <property type="match status" value="1"/>
</dbReference>
<feature type="compositionally biased region" description="Basic and acidic residues" evidence="12">
    <location>
        <begin position="381"/>
        <end position="390"/>
    </location>
</feature>
<reference evidence="15" key="1">
    <citation type="journal article" date="2013" name="Genome Biol. Evol.">
        <title>Punctuated emergences of genetic and phenotypic innovations in eumetazoan, bilaterian, euteleostome, and hominidae ancestors.</title>
        <authorList>
            <person name="Wenger Y."/>
            <person name="Galliot B."/>
        </authorList>
    </citation>
    <scope>NUCLEOTIDE SEQUENCE</scope>
    <source>
        <tissue evidence="15">Whole animals</tissue>
    </source>
</reference>
<keyword evidence="15" id="KW-0418">Kinase</keyword>
<dbReference type="SUPFAM" id="SSF57903">
    <property type="entry name" value="FYVE/PHD zinc finger"/>
    <property type="match status" value="2"/>
</dbReference>
<feature type="compositionally biased region" description="Basic residues" evidence="12">
    <location>
        <begin position="688"/>
        <end position="708"/>
    </location>
</feature>
<dbReference type="PROSITE" id="PS50016">
    <property type="entry name" value="ZF_PHD_2"/>
    <property type="match status" value="2"/>
</dbReference>
<keyword evidence="5" id="KW-0805">Transcription regulation</keyword>
<feature type="compositionally biased region" description="Basic and acidic residues" evidence="12">
    <location>
        <begin position="288"/>
        <end position="312"/>
    </location>
</feature>
<evidence type="ECO:0000259" key="14">
    <source>
        <dbReference type="PROSITE" id="PS50016"/>
    </source>
</evidence>
<evidence type="ECO:0000256" key="7">
    <source>
        <dbReference type="ARBA" id="ARBA00023163"/>
    </source>
</evidence>
<feature type="region of interest" description="Disordered" evidence="12">
    <location>
        <begin position="367"/>
        <end position="390"/>
    </location>
</feature>
<feature type="non-terminal residue" evidence="15">
    <location>
        <position position="1"/>
    </location>
</feature>
<dbReference type="GO" id="GO:0090535">
    <property type="term" value="C:WICH complex"/>
    <property type="evidence" value="ECO:0007669"/>
    <property type="project" value="InterPro"/>
</dbReference>
<keyword evidence="15" id="KW-0808">Transferase</keyword>
<dbReference type="InterPro" id="IPR011011">
    <property type="entry name" value="Znf_FYVE_PHD"/>
</dbReference>
<dbReference type="GO" id="GO:0008270">
    <property type="term" value="F:zinc ion binding"/>
    <property type="evidence" value="ECO:0007669"/>
    <property type="project" value="UniProtKB-KW"/>
</dbReference>
<evidence type="ECO:0000256" key="10">
    <source>
        <dbReference type="PROSITE-ProRule" id="PRU00146"/>
    </source>
</evidence>
<dbReference type="InterPro" id="IPR001965">
    <property type="entry name" value="Znf_PHD"/>
</dbReference>
<dbReference type="InterPro" id="IPR036427">
    <property type="entry name" value="Bromodomain-like_sf"/>
</dbReference>
<keyword evidence="2" id="KW-0479">Metal-binding</keyword>